<name>A0A5V6PT11_SALET</name>
<comment type="caution">
    <text evidence="1">The sequence shown here is derived from an EMBL/GenBank/DDBJ whole genome shotgun (WGS) entry which is preliminary data.</text>
</comment>
<dbReference type="AlphaFoldDB" id="A0A5V6PT11"/>
<evidence type="ECO:0000313" key="1">
    <source>
        <dbReference type="EMBL" id="EBU8203616.1"/>
    </source>
</evidence>
<organism evidence="1">
    <name type="scientific">Salmonella enterica subsp. enterica serovar Cardoner</name>
    <dbReference type="NCBI Taxonomy" id="2564309"/>
    <lineage>
        <taxon>Bacteria</taxon>
        <taxon>Pseudomonadati</taxon>
        <taxon>Pseudomonadota</taxon>
        <taxon>Gammaproteobacteria</taxon>
        <taxon>Enterobacterales</taxon>
        <taxon>Enterobacteriaceae</taxon>
        <taxon>Salmonella</taxon>
    </lineage>
</organism>
<protein>
    <submittedName>
        <fullName evidence="1">Uncharacterized protein</fullName>
    </submittedName>
</protein>
<gene>
    <name evidence="1" type="ORF">DLM21_04420</name>
</gene>
<reference evidence="1" key="1">
    <citation type="submission" date="2018-05" db="EMBL/GenBank/DDBJ databases">
        <authorList>
            <person name="Ashton P.M."/>
            <person name="Dallman T."/>
            <person name="Nair S."/>
            <person name="De Pinna E."/>
            <person name="Peters T."/>
            <person name="Grant K."/>
        </authorList>
    </citation>
    <scope>NUCLEOTIDE SEQUENCE</scope>
    <source>
        <strain evidence="1">374031</strain>
    </source>
</reference>
<sequence>MIIATVAISGCAGNARHSQCQELKSEASGAQWGAILAGTYAARIEANMDNARYERCEEMFDLVQYQAQINNQTTENKNSDALTKSNKATKIEDVKSASLQELESCERSGDDAAMAYRCEQEINRRNSDGKAQSLQR</sequence>
<dbReference type="EMBL" id="AAHDIR010000003">
    <property type="protein sequence ID" value="EBU8203616.1"/>
    <property type="molecule type" value="Genomic_DNA"/>
</dbReference>
<proteinExistence type="predicted"/>
<accession>A0A5V6PT11</accession>